<accession>A0A450W4V2</accession>
<reference evidence="1" key="1">
    <citation type="submission" date="2019-02" db="EMBL/GenBank/DDBJ databases">
        <authorList>
            <person name="Gruber-Vodicka R. H."/>
            <person name="Seah K. B. B."/>
        </authorList>
    </citation>
    <scope>NUCLEOTIDE SEQUENCE</scope>
    <source>
        <strain evidence="1">BECK_S313</strain>
    </source>
</reference>
<gene>
    <name evidence="1" type="ORF">BECKLPF1236B_GA0070989_102926</name>
</gene>
<dbReference type="EMBL" id="CAADFK010000029">
    <property type="protein sequence ID" value="VFK12070.1"/>
    <property type="molecule type" value="Genomic_DNA"/>
</dbReference>
<protein>
    <recommendedName>
        <fullName evidence="2">Mu-like prophage protein gp16</fullName>
    </recommendedName>
</protein>
<dbReference type="Pfam" id="PF06252">
    <property type="entry name" value="GemA"/>
    <property type="match status" value="1"/>
</dbReference>
<name>A0A450W4V2_9GAMM</name>
<dbReference type="AlphaFoldDB" id="A0A450W4V2"/>
<sequence>MKTRQRIDGDSGNDRNNALARIHMIIKALGMEEDTYRALLRDATRKDSARDLSSRERRLVLSRLEDLARQNETRTTHWPLPKDAPPRYRAIRAKCFALGAGKAYALEILRRMEQAPPARLEDASDDQLTRVLGALRAQEAREEERGDVEDSKQYL</sequence>
<organism evidence="1">
    <name type="scientific">Candidatus Kentrum sp. LPFa</name>
    <dbReference type="NCBI Taxonomy" id="2126335"/>
    <lineage>
        <taxon>Bacteria</taxon>
        <taxon>Pseudomonadati</taxon>
        <taxon>Pseudomonadota</taxon>
        <taxon>Gammaproteobacteria</taxon>
        <taxon>Candidatus Kentrum</taxon>
    </lineage>
</organism>
<proteinExistence type="predicted"/>
<dbReference type="InterPro" id="IPR009363">
    <property type="entry name" value="Phage_Mu_Gp16"/>
</dbReference>
<evidence type="ECO:0000313" key="1">
    <source>
        <dbReference type="EMBL" id="VFK12070.1"/>
    </source>
</evidence>
<evidence type="ECO:0008006" key="2">
    <source>
        <dbReference type="Google" id="ProtNLM"/>
    </source>
</evidence>